<dbReference type="GO" id="GO:0032259">
    <property type="term" value="P:methylation"/>
    <property type="evidence" value="ECO:0007669"/>
    <property type="project" value="UniProtKB-KW"/>
</dbReference>
<dbReference type="NCBIfam" id="TIGR01444">
    <property type="entry name" value="fkbM_fam"/>
    <property type="match status" value="1"/>
</dbReference>
<reference evidence="2 3" key="1">
    <citation type="journal article" date="2002" name="Proc. Natl. Acad. Sci. U.S.A.">
        <title>The complete genome of hyperthermophile Methanopyrus kandleri AV19 and monophyly of archaeal methanogens.</title>
        <authorList>
            <person name="Slesarev A.I."/>
            <person name="Mezhevaya K.V."/>
            <person name="Makarova K.S."/>
            <person name="Polushin N.N."/>
            <person name="Shcherbinina O.V."/>
            <person name="Shakhova V.V."/>
            <person name="Belova G.I."/>
            <person name="Aravind L."/>
            <person name="Natale D.A."/>
            <person name="Rogozin I.B."/>
            <person name="Tatusov R.L."/>
            <person name="Wolf Y.I."/>
            <person name="Stetter K.O."/>
            <person name="Malykh A.G."/>
            <person name="Koonin E.V."/>
            <person name="Kozyavkin S.A."/>
        </authorList>
    </citation>
    <scope>NUCLEOTIDE SEQUENCE [LARGE SCALE GENOMIC DNA]</scope>
    <source>
        <strain evidence="3">AV19 / DSM 6324 / JCM 9639 / NBRC 100938</strain>
    </source>
</reference>
<protein>
    <submittedName>
        <fullName evidence="2">SAM-dependent methyltransferase</fullName>
    </submittedName>
</protein>
<dbReference type="GO" id="GO:0008168">
    <property type="term" value="F:methyltransferase activity"/>
    <property type="evidence" value="ECO:0007669"/>
    <property type="project" value="UniProtKB-KW"/>
</dbReference>
<proteinExistence type="predicted"/>
<dbReference type="PANTHER" id="PTHR34203:SF15">
    <property type="entry name" value="SLL1173 PROTEIN"/>
    <property type="match status" value="1"/>
</dbReference>
<organism evidence="2 3">
    <name type="scientific">Methanopyrus kandleri (strain AV19 / DSM 6324 / JCM 9639 / NBRC 100938)</name>
    <dbReference type="NCBI Taxonomy" id="190192"/>
    <lineage>
        <taxon>Archaea</taxon>
        <taxon>Methanobacteriati</taxon>
        <taxon>Methanobacteriota</taxon>
        <taxon>Methanomada group</taxon>
        <taxon>Methanopyri</taxon>
        <taxon>Methanopyrales</taxon>
        <taxon>Methanopyraceae</taxon>
        <taxon>Methanopyrus</taxon>
    </lineage>
</organism>
<keyword evidence="3" id="KW-1185">Reference proteome</keyword>
<dbReference type="InterPro" id="IPR052514">
    <property type="entry name" value="SAM-dependent_MTase"/>
</dbReference>
<dbReference type="GeneID" id="1477699"/>
<dbReference type="AlphaFoldDB" id="Q8TYA6"/>
<dbReference type="PANTHER" id="PTHR34203">
    <property type="entry name" value="METHYLTRANSFERASE, FKBM FAMILY PROTEIN"/>
    <property type="match status" value="1"/>
</dbReference>
<dbReference type="KEGG" id="mka:MK0396"/>
<name>Q8TYA6_METKA</name>
<dbReference type="InterPro" id="IPR029063">
    <property type="entry name" value="SAM-dependent_MTases_sf"/>
</dbReference>
<dbReference type="RefSeq" id="WP_011018766.1">
    <property type="nucleotide sequence ID" value="NC_003551.1"/>
</dbReference>
<evidence type="ECO:0000313" key="2">
    <source>
        <dbReference type="EMBL" id="AAM01611.1"/>
    </source>
</evidence>
<dbReference type="EMBL" id="AE009439">
    <property type="protein sequence ID" value="AAM01611.1"/>
    <property type="molecule type" value="Genomic_DNA"/>
</dbReference>
<dbReference type="EnsemblBacteria" id="AAM01611">
    <property type="protein sequence ID" value="AAM01611"/>
    <property type="gene ID" value="MK0396"/>
</dbReference>
<dbReference type="Pfam" id="PF05050">
    <property type="entry name" value="Methyltransf_21"/>
    <property type="match status" value="1"/>
</dbReference>
<sequence>MGDRPRRLGSRLLYAGCVLLTETVDAIMDKLKSNCDIVRVQVEDVSFHLRVHTNDAGVSRELRLRNIREPKASKYLVGKFLNDEEIAFDVGANIGYYAILTALASERSRVYAIEPVRENLELLRENIALNNLEDRVKAFEYAVSDKCGRIRMILENRSNWHRIVNAEDGDYIEVESITLDELSEKLGERPTYVRMDVEGAELEVIRGMVELLESDDPPKLFIEHHIHLLGLDATLDLIETLLDYGLEIAAAFGYPHASLHDREGGYRPLVGEVVRWRGLDVELYEPSFEELHDVIVEKSWDCFHVFYRPV</sequence>
<dbReference type="InterPro" id="IPR006342">
    <property type="entry name" value="FkbM_mtfrase"/>
</dbReference>
<dbReference type="PaxDb" id="190192-MK0396"/>
<accession>Q8TYA6</accession>
<keyword evidence="2" id="KW-0489">Methyltransferase</keyword>
<dbReference type="Proteomes" id="UP000001826">
    <property type="component" value="Chromosome"/>
</dbReference>
<evidence type="ECO:0000313" key="3">
    <source>
        <dbReference type="Proteomes" id="UP000001826"/>
    </source>
</evidence>
<dbReference type="STRING" id="190192.MK0396"/>
<keyword evidence="2" id="KW-0808">Transferase</keyword>
<dbReference type="InParanoid" id="Q8TYA6"/>
<feature type="domain" description="Methyltransferase FkbM" evidence="1">
    <location>
        <begin position="89"/>
        <end position="244"/>
    </location>
</feature>
<evidence type="ECO:0000259" key="1">
    <source>
        <dbReference type="Pfam" id="PF05050"/>
    </source>
</evidence>
<dbReference type="SUPFAM" id="SSF53335">
    <property type="entry name" value="S-adenosyl-L-methionine-dependent methyltransferases"/>
    <property type="match status" value="1"/>
</dbReference>
<dbReference type="Gene3D" id="3.40.50.150">
    <property type="entry name" value="Vaccinia Virus protein VP39"/>
    <property type="match status" value="1"/>
</dbReference>
<gene>
    <name evidence="2" type="ordered locus">MK0396</name>
</gene>
<dbReference type="HOGENOM" id="CLU_896051_0_0_2"/>